<gene>
    <name evidence="6" type="ORF">C7474_0137</name>
</gene>
<dbReference type="PANTHER" id="PTHR43046">
    <property type="entry name" value="GDP-MANNOSE MANNOSYL HYDROLASE"/>
    <property type="match status" value="1"/>
</dbReference>
<keyword evidence="7" id="KW-1185">Reference proteome</keyword>
<name>A0A498CC05_9MICO</name>
<evidence type="ECO:0000313" key="6">
    <source>
        <dbReference type="EMBL" id="RLK52206.1"/>
    </source>
</evidence>
<dbReference type="GO" id="GO:0016787">
    <property type="term" value="F:hydrolase activity"/>
    <property type="evidence" value="ECO:0007669"/>
    <property type="project" value="UniProtKB-KW"/>
</dbReference>
<dbReference type="PANTHER" id="PTHR43046:SF14">
    <property type="entry name" value="MUTT_NUDIX FAMILY PROTEIN"/>
    <property type="match status" value="1"/>
</dbReference>
<reference evidence="6 7" key="1">
    <citation type="journal article" date="2015" name="Stand. Genomic Sci.">
        <title>Genomic Encyclopedia of Bacterial and Archaeal Type Strains, Phase III: the genomes of soil and plant-associated and newly described type strains.</title>
        <authorList>
            <person name="Whitman W.B."/>
            <person name="Woyke T."/>
            <person name="Klenk H.P."/>
            <person name="Zhou Y."/>
            <person name="Lilburn T.G."/>
            <person name="Beck B.J."/>
            <person name="De Vos P."/>
            <person name="Vandamme P."/>
            <person name="Eisen J.A."/>
            <person name="Garrity G."/>
            <person name="Hugenholtz P."/>
            <person name="Kyrpides N.C."/>
        </authorList>
    </citation>
    <scope>NUCLEOTIDE SEQUENCE [LARGE SCALE GENOMIC DNA]</scope>
    <source>
        <strain evidence="6 7">S2T63</strain>
    </source>
</reference>
<protein>
    <submittedName>
        <fullName evidence="6">ADP-ribose pyrophosphatase YjhB (NUDIX family)</fullName>
    </submittedName>
</protein>
<dbReference type="PROSITE" id="PS51462">
    <property type="entry name" value="NUDIX"/>
    <property type="match status" value="1"/>
</dbReference>
<evidence type="ECO:0000256" key="4">
    <source>
        <dbReference type="RuleBase" id="RU003476"/>
    </source>
</evidence>
<dbReference type="InterPro" id="IPR020084">
    <property type="entry name" value="NUDIX_hydrolase_CS"/>
</dbReference>
<dbReference type="Pfam" id="PF00293">
    <property type="entry name" value="NUDIX"/>
    <property type="match status" value="1"/>
</dbReference>
<comment type="caution">
    <text evidence="6">The sequence shown here is derived from an EMBL/GenBank/DDBJ whole genome shotgun (WGS) entry which is preliminary data.</text>
</comment>
<proteinExistence type="inferred from homology"/>
<dbReference type="CDD" id="cd02883">
    <property type="entry name" value="NUDIX_Hydrolase"/>
    <property type="match status" value="1"/>
</dbReference>
<dbReference type="PRINTS" id="PR00502">
    <property type="entry name" value="NUDIXFAMILY"/>
</dbReference>
<dbReference type="SUPFAM" id="SSF55811">
    <property type="entry name" value="Nudix"/>
    <property type="match status" value="1"/>
</dbReference>
<keyword evidence="3 4" id="KW-0378">Hydrolase</keyword>
<dbReference type="EMBL" id="RCDB01000001">
    <property type="protein sequence ID" value="RLK52206.1"/>
    <property type="molecule type" value="Genomic_DNA"/>
</dbReference>
<accession>A0A498CC05</accession>
<dbReference type="InterPro" id="IPR020476">
    <property type="entry name" value="Nudix_hydrolase"/>
</dbReference>
<evidence type="ECO:0000256" key="2">
    <source>
        <dbReference type="ARBA" id="ARBA00005582"/>
    </source>
</evidence>
<evidence type="ECO:0000256" key="3">
    <source>
        <dbReference type="ARBA" id="ARBA00022801"/>
    </source>
</evidence>
<dbReference type="PROSITE" id="PS00893">
    <property type="entry name" value="NUDIX_BOX"/>
    <property type="match status" value="1"/>
</dbReference>
<dbReference type="AlphaFoldDB" id="A0A498CC05"/>
<evidence type="ECO:0000259" key="5">
    <source>
        <dbReference type="PROSITE" id="PS51462"/>
    </source>
</evidence>
<feature type="domain" description="Nudix hydrolase" evidence="5">
    <location>
        <begin position="2"/>
        <end position="139"/>
    </location>
</feature>
<dbReference type="InterPro" id="IPR000086">
    <property type="entry name" value="NUDIX_hydrolase_dom"/>
</dbReference>
<evidence type="ECO:0000313" key="7">
    <source>
        <dbReference type="Proteomes" id="UP000273158"/>
    </source>
</evidence>
<evidence type="ECO:0000256" key="1">
    <source>
        <dbReference type="ARBA" id="ARBA00001946"/>
    </source>
</evidence>
<dbReference type="Proteomes" id="UP000273158">
    <property type="component" value="Unassembled WGS sequence"/>
</dbReference>
<dbReference type="OrthoDB" id="9804442at2"/>
<comment type="similarity">
    <text evidence="2 4">Belongs to the Nudix hydrolase family.</text>
</comment>
<dbReference type="InterPro" id="IPR015797">
    <property type="entry name" value="NUDIX_hydrolase-like_dom_sf"/>
</dbReference>
<dbReference type="Gene3D" id="3.90.79.10">
    <property type="entry name" value="Nucleoside Triphosphate Pyrophosphohydrolase"/>
    <property type="match status" value="1"/>
</dbReference>
<sequence length="150" mass="16244">MDLRVAAYAVVTDGDGRVLLAHWNEGHRSAWTLPGGGLEPGEDPEVAARREVREETGYRVALDALLGIHSRVIPASQRIHADTPQPMHALRIIYRAHVVGGRLTHEIGGSTDRAEWFPLSAIPALHHVKLVDVGLRMAGLVPATTVGLHP</sequence>
<comment type="cofactor">
    <cofactor evidence="1">
        <name>Mg(2+)</name>
        <dbReference type="ChEBI" id="CHEBI:18420"/>
    </cofactor>
</comment>
<organism evidence="6 7">
    <name type="scientific">Microbacterium telephonicum</name>
    <dbReference type="NCBI Taxonomy" id="1714841"/>
    <lineage>
        <taxon>Bacteria</taxon>
        <taxon>Bacillati</taxon>
        <taxon>Actinomycetota</taxon>
        <taxon>Actinomycetes</taxon>
        <taxon>Micrococcales</taxon>
        <taxon>Microbacteriaceae</taxon>
        <taxon>Microbacterium</taxon>
    </lineage>
</organism>
<dbReference type="RefSeq" id="WP_121056733.1">
    <property type="nucleotide sequence ID" value="NZ_RCDB01000001.1"/>
</dbReference>